<dbReference type="RefSeq" id="WP_376818367.1">
    <property type="nucleotide sequence ID" value="NZ_JBHTGC010000001.1"/>
</dbReference>
<reference evidence="1 2" key="1">
    <citation type="submission" date="2021-01" db="EMBL/GenBank/DDBJ databases">
        <title>Whole genome shotgun sequence of Catellatospora bangladeshensis NBRC 107357.</title>
        <authorList>
            <person name="Komaki H."/>
            <person name="Tamura T."/>
        </authorList>
    </citation>
    <scope>NUCLEOTIDE SEQUENCE [LARGE SCALE GENOMIC DNA]</scope>
    <source>
        <strain evidence="1 2">NBRC 107357</strain>
    </source>
</reference>
<name>A0A8J3NIY6_9ACTN</name>
<proteinExistence type="predicted"/>
<keyword evidence="2" id="KW-1185">Reference proteome</keyword>
<accession>A0A8J3NIY6</accession>
<evidence type="ECO:0000313" key="1">
    <source>
        <dbReference type="EMBL" id="GIF81373.1"/>
    </source>
</evidence>
<dbReference type="AlphaFoldDB" id="A0A8J3NIY6"/>
<dbReference type="Proteomes" id="UP000601223">
    <property type="component" value="Unassembled WGS sequence"/>
</dbReference>
<organism evidence="1 2">
    <name type="scientific">Catellatospora bangladeshensis</name>
    <dbReference type="NCBI Taxonomy" id="310355"/>
    <lineage>
        <taxon>Bacteria</taxon>
        <taxon>Bacillati</taxon>
        <taxon>Actinomycetota</taxon>
        <taxon>Actinomycetes</taxon>
        <taxon>Micromonosporales</taxon>
        <taxon>Micromonosporaceae</taxon>
        <taxon>Catellatospora</taxon>
    </lineage>
</organism>
<dbReference type="EMBL" id="BONF01000012">
    <property type="protein sequence ID" value="GIF81373.1"/>
    <property type="molecule type" value="Genomic_DNA"/>
</dbReference>
<gene>
    <name evidence="1" type="ORF">Cba03nite_27220</name>
</gene>
<evidence type="ECO:0000313" key="2">
    <source>
        <dbReference type="Proteomes" id="UP000601223"/>
    </source>
</evidence>
<comment type="caution">
    <text evidence="1">The sequence shown here is derived from an EMBL/GenBank/DDBJ whole genome shotgun (WGS) entry which is preliminary data.</text>
</comment>
<sequence length="136" mass="14964">MLTYHEATKIDRSNPKVVLDEYLRAALVQKDGVLVELHSCEEPTRLGPIVALRKEMDQREHDFGVNVLVTWGAIAVAEADSEATATTALTISGRKDGAVTSKRTETWRFTLVDEGGWRVCRADRLEQPAPSASSSP</sequence>
<protein>
    <submittedName>
        <fullName evidence="1">Uncharacterized protein</fullName>
    </submittedName>
</protein>